<dbReference type="InterPro" id="IPR012938">
    <property type="entry name" value="Glc/Sorbosone_DH"/>
</dbReference>
<dbReference type="InterPro" id="IPR050258">
    <property type="entry name" value="Leguminous_Lectin"/>
</dbReference>
<dbReference type="GO" id="GO:0016020">
    <property type="term" value="C:membrane"/>
    <property type="evidence" value="ECO:0007669"/>
    <property type="project" value="InterPro"/>
</dbReference>
<comment type="caution">
    <text evidence="5">The sequence shown here is derived from an EMBL/GenBank/DDBJ whole genome shotgun (WGS) entry which is preliminary data.</text>
</comment>
<keyword evidence="3" id="KW-0106">Calcium</keyword>
<dbReference type="GO" id="GO:0030246">
    <property type="term" value="F:carbohydrate binding"/>
    <property type="evidence" value="ECO:0007669"/>
    <property type="project" value="InterPro"/>
</dbReference>
<dbReference type="Proteomes" id="UP000319143">
    <property type="component" value="Unassembled WGS sequence"/>
</dbReference>
<dbReference type="GO" id="GO:0016491">
    <property type="term" value="F:oxidoreductase activity"/>
    <property type="evidence" value="ECO:0007669"/>
    <property type="project" value="UniProtKB-KW"/>
</dbReference>
<evidence type="ECO:0000256" key="1">
    <source>
        <dbReference type="ARBA" id="ARBA00022729"/>
    </source>
</evidence>
<dbReference type="Pfam" id="PF07995">
    <property type="entry name" value="GSDH"/>
    <property type="match status" value="2"/>
</dbReference>
<keyword evidence="6" id="KW-1185">Reference proteome</keyword>
<name>A0A5C6D842_9BACT</name>
<dbReference type="InterPro" id="IPR056573">
    <property type="entry name" value="Lectin_L-type_dom"/>
</dbReference>
<keyword evidence="2" id="KW-0677">Repeat</keyword>
<dbReference type="EC" id="1.1.5.-" evidence="5"/>
<evidence type="ECO:0000313" key="5">
    <source>
        <dbReference type="EMBL" id="TWU33353.1"/>
    </source>
</evidence>
<organism evidence="5 6">
    <name type="scientific">Novipirellula artificiosorum</name>
    <dbReference type="NCBI Taxonomy" id="2528016"/>
    <lineage>
        <taxon>Bacteria</taxon>
        <taxon>Pseudomonadati</taxon>
        <taxon>Planctomycetota</taxon>
        <taxon>Planctomycetia</taxon>
        <taxon>Pirellulales</taxon>
        <taxon>Pirellulaceae</taxon>
        <taxon>Novipirellula</taxon>
    </lineage>
</organism>
<dbReference type="InterPro" id="IPR003644">
    <property type="entry name" value="Calx_beta"/>
</dbReference>
<dbReference type="SUPFAM" id="SSF141072">
    <property type="entry name" value="CalX-like"/>
    <property type="match status" value="2"/>
</dbReference>
<dbReference type="PANTHER" id="PTHR32401:SF48">
    <property type="entry name" value="LEGUME LECTIN DOMAIN-CONTAINING PROTEIN"/>
    <property type="match status" value="1"/>
</dbReference>
<dbReference type="PANTHER" id="PTHR32401">
    <property type="entry name" value="CONCANAVALIN A-LIKE LECTIN FAMILY PROTEIN"/>
    <property type="match status" value="1"/>
</dbReference>
<dbReference type="CDD" id="cd01951">
    <property type="entry name" value="lectin_L-type"/>
    <property type="match status" value="3"/>
</dbReference>
<keyword evidence="1" id="KW-0732">Signal</keyword>
<reference evidence="5 6" key="1">
    <citation type="submission" date="2019-02" db="EMBL/GenBank/DDBJ databases">
        <title>Deep-cultivation of Planctomycetes and their phenomic and genomic characterization uncovers novel biology.</title>
        <authorList>
            <person name="Wiegand S."/>
            <person name="Jogler M."/>
            <person name="Boedeker C."/>
            <person name="Pinto D."/>
            <person name="Vollmers J."/>
            <person name="Rivas-Marin E."/>
            <person name="Kohn T."/>
            <person name="Peeters S.H."/>
            <person name="Heuer A."/>
            <person name="Rast P."/>
            <person name="Oberbeckmann S."/>
            <person name="Bunk B."/>
            <person name="Jeske O."/>
            <person name="Meyerdierks A."/>
            <person name="Storesund J.E."/>
            <person name="Kallscheuer N."/>
            <person name="Luecker S."/>
            <person name="Lage O.M."/>
            <person name="Pohl T."/>
            <person name="Merkel B.J."/>
            <person name="Hornburger P."/>
            <person name="Mueller R.-W."/>
            <person name="Bruemmer F."/>
            <person name="Labrenz M."/>
            <person name="Spormann A.M."/>
            <person name="Op Den Camp H."/>
            <person name="Overmann J."/>
            <person name="Amann R."/>
            <person name="Jetten M.S.M."/>
            <person name="Mascher T."/>
            <person name="Medema M.H."/>
            <person name="Devos D.P."/>
            <person name="Kaster A.-K."/>
            <person name="Ovreas L."/>
            <person name="Rohde M."/>
            <person name="Galperin M.Y."/>
            <person name="Jogler C."/>
        </authorList>
    </citation>
    <scope>NUCLEOTIDE SEQUENCE [LARGE SCALE GENOMIC DNA]</scope>
    <source>
        <strain evidence="5 6">Poly41</strain>
    </source>
</reference>
<dbReference type="SUPFAM" id="SSF49899">
    <property type="entry name" value="Concanavalin A-like lectins/glucanases"/>
    <property type="match status" value="3"/>
</dbReference>
<feature type="domain" description="Calx-beta" evidence="4">
    <location>
        <begin position="793"/>
        <end position="891"/>
    </location>
</feature>
<dbReference type="InterPro" id="IPR013320">
    <property type="entry name" value="ConA-like_dom_sf"/>
</dbReference>
<protein>
    <submittedName>
        <fullName evidence="5">Soluble aldose sugar dehydrogenase YliI</fullName>
        <ecNumber evidence="5">1.1.5.-</ecNumber>
    </submittedName>
</protein>
<proteinExistence type="predicted"/>
<keyword evidence="5" id="KW-0560">Oxidoreductase</keyword>
<evidence type="ECO:0000313" key="6">
    <source>
        <dbReference type="Proteomes" id="UP000319143"/>
    </source>
</evidence>
<feature type="domain" description="Calx-beta" evidence="4">
    <location>
        <begin position="458"/>
        <end position="556"/>
    </location>
</feature>
<evidence type="ECO:0000256" key="3">
    <source>
        <dbReference type="ARBA" id="ARBA00022837"/>
    </source>
</evidence>
<dbReference type="InterPro" id="IPR001220">
    <property type="entry name" value="Legume_lectin_dom"/>
</dbReference>
<evidence type="ECO:0000259" key="4">
    <source>
        <dbReference type="SMART" id="SM00237"/>
    </source>
</evidence>
<dbReference type="Gene3D" id="2.120.10.30">
    <property type="entry name" value="TolB, C-terminal domain"/>
    <property type="match status" value="1"/>
</dbReference>
<dbReference type="EMBL" id="SJPV01000010">
    <property type="protein sequence ID" value="TWU33353.1"/>
    <property type="molecule type" value="Genomic_DNA"/>
</dbReference>
<dbReference type="RefSeq" id="WP_146529693.1">
    <property type="nucleotide sequence ID" value="NZ_SJPV01000010.1"/>
</dbReference>
<dbReference type="Pfam" id="PF00139">
    <property type="entry name" value="Lectin_legB"/>
    <property type="match status" value="3"/>
</dbReference>
<dbReference type="Gene3D" id="2.60.120.200">
    <property type="match status" value="3"/>
</dbReference>
<evidence type="ECO:0000256" key="2">
    <source>
        <dbReference type="ARBA" id="ARBA00022737"/>
    </source>
</evidence>
<dbReference type="InterPro" id="IPR053786">
    <property type="entry name" value="LEPRxLL_CS"/>
</dbReference>
<dbReference type="NCBIfam" id="NF012209">
    <property type="entry name" value="LEPR-8K"/>
    <property type="match status" value="1"/>
</dbReference>
<dbReference type="Gene3D" id="2.60.40.2030">
    <property type="match status" value="2"/>
</dbReference>
<accession>A0A5C6D842</accession>
<dbReference type="InterPro" id="IPR025592">
    <property type="entry name" value="DUF4347"/>
</dbReference>
<dbReference type="OrthoDB" id="9770043at2"/>
<dbReference type="InterPro" id="IPR011041">
    <property type="entry name" value="Quinoprot_gluc/sorb_DH_b-prop"/>
</dbReference>
<dbReference type="GO" id="GO:0007154">
    <property type="term" value="P:cell communication"/>
    <property type="evidence" value="ECO:0007669"/>
    <property type="project" value="InterPro"/>
</dbReference>
<sequence>MLPAKRRRRFASNKAAGRRERISWTLSALEPRLMLAADAGVATEAVANFVEIGPAATSTTNTHAETQATDSAAGILFLDSEIEDSDLLNEFAENAEVILLAANRDAITQISETLAKRQDVASIHIVSHGDAGRLRLSGETIDSTVIRDRGAEIAKWSFALAPNADILLYGCSVGAGSSGDALLSAVAELTGADVAASIDTTGSRSQGGNWELEKAIGRIESGLAFQATVMARYQHTLPITGTESNFSFNSFASTDPFDLNGDASISGDKLQLTSEETYQTGSAFFTDPIAVDSNSSFQSSFSFEMAGGWGAGGADGLVFVLQNSPSGSGAIGSGGFDIGYGGIGNSVAIEFDTWFNSTDKYKDEVGVVINGVPQNHLVQAYSPFDLNDGGTYHAWVDYNGESDQLTVYLSNSSNKPAQAILSTTLQLDQIVGNQMYAGFTAADFDRPNAHRILSWSMDTADPGNSGPATINLDASQVTVSETGGEAVVKLVRTGNASETASVEYETSNQSARAGDDYSSRSGVANFAAGQRTAEVRIPILDDTVEEGPETFQLTIRNAVNADLGSQQTTTITILDDEQSLPSFVSFSDTPLIDLNGGASITGGKLQLTSEATYQTGSAFFMDPIEVTSNSSFQSSFSFEMAGGWGAGGADGLVFVLQNSPSGSGAIGSGGFDIGYGGIGNSVAIEFDTWFNSTDKYKDEVGVVINGVPQNHLVQAYSPFDLNDGGTYHAWVDYNGESDQLTVYLSNSSNKPAQAILSTTLQLDQIVGNQMYAGFTAADFDRPNAHRVLSWSMDTADPNNAGPATFKLDTVQVTVSETVGEAVLRIMRTGDASEIGSINYQTYDQSAVSGDDYSSRSGVAYFAEGQRVAEVRIPILDDDLEEGVETFSITIDNPVNAELGAPRTTTITVLDDEQNLPSFTNFNNGAMIDVNGGATVTGGKLQLTSEATYQTGSAFFTEPIDVTSDSSFQTSFSFEMTGGWGAGGADGLVFVLQNSPSGSGAIGGGGFDIGYGGIGNSVAIEFDTWLNETDKFKDEIAVVVNGVPQNHLVQSRSPFDLNDGGVYHAWVDYNGVSDSLAVYLSDSAEKPTLAAMKTTVSLDQIVGTQMYAGFTAADFDRPNAHRILSWWMDTEAPALDPPVLPSGEIQTEIVQGGFNQPTAIAWSADGRNMYVSEKGGLVKVMRDGVLVSTPVIDISAIVNNFSDRGLLDVAVHPDLENQPYMYVLYTYDPPEVWNYVGNQFAGPDATGNRAGRLVRYTLDASTNYTSVIAGSEFVMMGTASTWNNFNAFTNSVTDMAEPPAGQYPDGSYLRDFINSDSTTHSIASLEFAPDGALMVSIGDGGSYNQMDPRVVRVQDIDSLSGKILRIDPVTGQGLSDNPFYNGDGDANRSKVYQLGLRNPFRFAIDDVTGRLFIGDVGWTRWEEINTADPGANFGWPYFEGGQGVNIVTPGGYINLPAGQQFVANGAQAEPAIIALSHTADGIDAVVMGDVIRGGDLGLLFEGDILFNSLGQGVVRRASVNAEGQVTDVSVFTTGAQYVVDMRQGPDGEMYFVDLLDGQIGRWTVV</sequence>
<dbReference type="InterPro" id="IPR038081">
    <property type="entry name" value="CalX-like_sf"/>
</dbReference>
<dbReference type="SMART" id="SM00237">
    <property type="entry name" value="Calx_beta"/>
    <property type="match status" value="2"/>
</dbReference>
<dbReference type="Pfam" id="PF14252">
    <property type="entry name" value="DUF4347"/>
    <property type="match status" value="1"/>
</dbReference>
<dbReference type="Pfam" id="PF03160">
    <property type="entry name" value="Calx-beta"/>
    <property type="match status" value="2"/>
</dbReference>
<dbReference type="SUPFAM" id="SSF50952">
    <property type="entry name" value="Soluble quinoprotein glucose dehydrogenase"/>
    <property type="match status" value="1"/>
</dbReference>
<dbReference type="InterPro" id="IPR011042">
    <property type="entry name" value="6-blade_b-propeller_TolB-like"/>
</dbReference>
<gene>
    <name evidence="5" type="primary">yliI_2</name>
    <name evidence="5" type="ORF">Poly41_51070</name>
</gene>